<dbReference type="SUPFAM" id="SSF55486">
    <property type="entry name" value="Metalloproteases ('zincins'), catalytic domain"/>
    <property type="match status" value="2"/>
</dbReference>
<keyword evidence="3" id="KW-0378">Hydrolase</keyword>
<dbReference type="PANTHER" id="PTHR10127">
    <property type="entry name" value="DISCOIDIN, CUB, EGF, LAMININ , AND ZINC METALLOPROTEASE DOMAIN CONTAINING"/>
    <property type="match status" value="1"/>
</dbReference>
<evidence type="ECO:0000256" key="2">
    <source>
        <dbReference type="ARBA" id="ARBA00022833"/>
    </source>
</evidence>
<name>A0A0R3PT27_ANGCS</name>
<dbReference type="Gene3D" id="3.40.390.10">
    <property type="entry name" value="Collagenase (Catalytic Domain)"/>
    <property type="match status" value="3"/>
</dbReference>
<evidence type="ECO:0000256" key="5">
    <source>
        <dbReference type="SAM" id="Coils"/>
    </source>
</evidence>
<gene>
    <name evidence="7" type="ORF">ACOC_LOCUS8878</name>
</gene>
<dbReference type="OrthoDB" id="5786116at2759"/>
<dbReference type="AlphaFoldDB" id="A0A0R3PT27"/>
<keyword evidence="2" id="KW-0862">Zinc</keyword>
<dbReference type="EMBL" id="UYYA01004217">
    <property type="protein sequence ID" value="VDM60463.1"/>
    <property type="molecule type" value="Genomic_DNA"/>
</dbReference>
<evidence type="ECO:0000313" key="9">
    <source>
        <dbReference type="WBParaSite" id="ACOC_0000887701-mRNA-1"/>
    </source>
</evidence>
<feature type="domain" description="Peptidase M12A" evidence="6">
    <location>
        <begin position="272"/>
        <end position="345"/>
    </location>
</feature>
<keyword evidence="1" id="KW-0479">Metal-binding</keyword>
<evidence type="ECO:0000313" key="8">
    <source>
        <dbReference type="Proteomes" id="UP000267027"/>
    </source>
</evidence>
<keyword evidence="3" id="KW-0482">Metalloprotease</keyword>
<proteinExistence type="predicted"/>
<evidence type="ECO:0000313" key="7">
    <source>
        <dbReference type="EMBL" id="VDM60463.1"/>
    </source>
</evidence>
<protein>
    <submittedName>
        <fullName evidence="9">Zinc metalloproteinase</fullName>
    </submittedName>
</protein>
<dbReference type="PANTHER" id="PTHR10127:SF793">
    <property type="entry name" value="ZINC METALLOPROTEINASE NAS-31"/>
    <property type="match status" value="1"/>
</dbReference>
<dbReference type="PROSITE" id="PS01186">
    <property type="entry name" value="EGF_2"/>
    <property type="match status" value="1"/>
</dbReference>
<evidence type="ECO:0000256" key="3">
    <source>
        <dbReference type="ARBA" id="ARBA00023049"/>
    </source>
</evidence>
<dbReference type="InterPro" id="IPR000742">
    <property type="entry name" value="EGF"/>
</dbReference>
<dbReference type="Pfam" id="PF01400">
    <property type="entry name" value="Astacin"/>
    <property type="match status" value="3"/>
</dbReference>
<dbReference type="GO" id="GO:0004222">
    <property type="term" value="F:metalloendopeptidase activity"/>
    <property type="evidence" value="ECO:0007669"/>
    <property type="project" value="InterPro"/>
</dbReference>
<keyword evidence="5" id="KW-0175">Coiled coil</keyword>
<accession>A0A0R3PT27</accession>
<dbReference type="WBParaSite" id="ACOC_0000887701-mRNA-1">
    <property type="protein sequence ID" value="ACOC_0000887701-mRNA-1"/>
    <property type="gene ID" value="ACOC_0000887701"/>
</dbReference>
<organism evidence="9">
    <name type="scientific">Angiostrongylus costaricensis</name>
    <name type="common">Nematode worm</name>
    <dbReference type="NCBI Taxonomy" id="334426"/>
    <lineage>
        <taxon>Eukaryota</taxon>
        <taxon>Metazoa</taxon>
        <taxon>Ecdysozoa</taxon>
        <taxon>Nematoda</taxon>
        <taxon>Chromadorea</taxon>
        <taxon>Rhabditida</taxon>
        <taxon>Rhabditina</taxon>
        <taxon>Rhabditomorpha</taxon>
        <taxon>Strongyloidea</taxon>
        <taxon>Metastrongylidae</taxon>
        <taxon>Angiostrongylus</taxon>
    </lineage>
</organism>
<dbReference type="InterPro" id="IPR001506">
    <property type="entry name" value="Peptidase_M12A"/>
</dbReference>
<dbReference type="PROSITE" id="PS00022">
    <property type="entry name" value="EGF_1"/>
    <property type="match status" value="1"/>
</dbReference>
<evidence type="ECO:0000259" key="6">
    <source>
        <dbReference type="PROSITE" id="PS51864"/>
    </source>
</evidence>
<sequence length="500" mass="56668">MCLSFFFIEQAEEVIDDIKGNEGNGKKRQAYRDITLKLRSNGVGTAAHEIGHALGFFRTQSRNERDSFVTLYTQNFMERNAMDTKKLLEQMHEMEDEINDELSLTEERNAELSNEMKNYVEVKKDHIKAAGDTIEEINQKSNVDTALFQGDMLLTKEQAEEVIDDIKGNEGNRNKRQAYRDGYYPRTLWSNGVYYSFHRTTSREARSVFKKAAAAWQSETCINFSESNTGLIMTEIVKTLEFKDYIMKKFQASSRIVLIKANGCWSMDGWLSQFTKQSQRSNYNYNLTYDYGSVMHYGATSVSKNNKPIMVPRDVKYTQTLGSPIISFYEKLMMNMHYKCLDKCNAPSSATCKNGGFPHPRTCTRCICPSGYGGNLCDSRVKNSHLNHSSLGVHANAPAGSKIEVVLENYTRGFAIDGCTYAGVEIKTGSDKRHTGYRQASNSQKVNSFKSLLCIEMFRFCALENVGTSLVSTHNIVPVITYSRSRAATTVLRYRISNVI</sequence>
<dbReference type="GO" id="GO:0006508">
    <property type="term" value="P:proteolysis"/>
    <property type="evidence" value="ECO:0007669"/>
    <property type="project" value="InterPro"/>
</dbReference>
<comment type="caution">
    <text evidence="4">Lacks conserved residue(s) required for the propagation of feature annotation.</text>
</comment>
<dbReference type="Proteomes" id="UP000267027">
    <property type="component" value="Unassembled WGS sequence"/>
</dbReference>
<reference evidence="9" key="1">
    <citation type="submission" date="2016-04" db="UniProtKB">
        <authorList>
            <consortium name="WormBaseParasite"/>
        </authorList>
    </citation>
    <scope>IDENTIFICATION</scope>
</reference>
<dbReference type="GO" id="GO:0046872">
    <property type="term" value="F:metal ion binding"/>
    <property type="evidence" value="ECO:0007669"/>
    <property type="project" value="UniProtKB-KW"/>
</dbReference>
<keyword evidence="3" id="KW-0645">Protease</keyword>
<evidence type="ECO:0000256" key="4">
    <source>
        <dbReference type="PROSITE-ProRule" id="PRU01211"/>
    </source>
</evidence>
<keyword evidence="8" id="KW-1185">Reference proteome</keyword>
<feature type="coiled-coil region" evidence="5">
    <location>
        <begin position="88"/>
        <end position="122"/>
    </location>
</feature>
<evidence type="ECO:0000256" key="1">
    <source>
        <dbReference type="ARBA" id="ARBA00022723"/>
    </source>
</evidence>
<dbReference type="PROSITE" id="PS51864">
    <property type="entry name" value="ASTACIN"/>
    <property type="match status" value="1"/>
</dbReference>
<reference evidence="7 8" key="2">
    <citation type="submission" date="2018-11" db="EMBL/GenBank/DDBJ databases">
        <authorList>
            <consortium name="Pathogen Informatics"/>
        </authorList>
    </citation>
    <scope>NUCLEOTIDE SEQUENCE [LARGE SCALE GENOMIC DNA]</scope>
    <source>
        <strain evidence="7 8">Costa Rica</strain>
    </source>
</reference>
<dbReference type="InterPro" id="IPR024079">
    <property type="entry name" value="MetalloPept_cat_dom_sf"/>
</dbReference>